<keyword evidence="3" id="KW-1185">Reference proteome</keyword>
<feature type="region of interest" description="Disordered" evidence="2">
    <location>
        <begin position="347"/>
        <end position="380"/>
    </location>
</feature>
<accession>A0AAF3FAF1</accession>
<feature type="coiled-coil region" evidence="1">
    <location>
        <begin position="107"/>
        <end position="176"/>
    </location>
</feature>
<evidence type="ECO:0000256" key="2">
    <source>
        <dbReference type="SAM" id="MobiDB-lite"/>
    </source>
</evidence>
<organism evidence="3 4">
    <name type="scientific">Mesorhabditis belari</name>
    <dbReference type="NCBI Taxonomy" id="2138241"/>
    <lineage>
        <taxon>Eukaryota</taxon>
        <taxon>Metazoa</taxon>
        <taxon>Ecdysozoa</taxon>
        <taxon>Nematoda</taxon>
        <taxon>Chromadorea</taxon>
        <taxon>Rhabditida</taxon>
        <taxon>Rhabditina</taxon>
        <taxon>Rhabditomorpha</taxon>
        <taxon>Rhabditoidea</taxon>
        <taxon>Rhabditidae</taxon>
        <taxon>Mesorhabditinae</taxon>
        <taxon>Mesorhabditis</taxon>
    </lineage>
</organism>
<proteinExistence type="predicted"/>
<keyword evidence="1" id="KW-0175">Coiled coil</keyword>
<sequence length="578" mass="65509">MSCCVSIKWVAPNLPSDFRCIMTECEDATQSDDQHSDTEKTGRWEALFTQHRSHGACSYRGGFGYRGTKKRFNWRRRDDIFHPIHHNNNNNNSKSNALPLTGTVSAQREVFTELDRLKRKSRKLEEEVQTWKQAVEARDHTIRDQKMELYQYHQELNSSRARMERLRMHEEELNRRHHESSTLRAIAVPREEEMRLENARLREDNEILHNSIRYRQGQTNEVLRNVQAELSKLKKFTYIPADDTWFKGIWEDEKTRGPKWVPMQPVEQPTHGDPVMDEILVNHFYEVPRSIHDSKAKELESNPLYKRQAKSESDLSFEPLVASIEDLLEETRTSASEQSIYATCDVDSRRSTPSLSISSVISTSKPSKSRGPSPMVAKSRALDHEDRPFTPRLPPLPPHPPFNLHGFPPLPPSATPDGEKLPVHQHSVIQPHSHGPCLITYPCQVCPATITPQTSFPPPMELLHNHLGTPFHSGVMPPNGQRGKLQPHRMCGGMGPPLSARNGTLPSLQMMRYQGSSQPFLFPKGAPPPFLPPMFGGPGSHPLRNRCGGPPRHSASQPLDLNHLKSPPPSASSSSTNV</sequence>
<name>A0AAF3FAF1_9BILA</name>
<dbReference type="Proteomes" id="UP000887575">
    <property type="component" value="Unassembled WGS sequence"/>
</dbReference>
<dbReference type="WBParaSite" id="MBELARI_LOCUS3906">
    <property type="protein sequence ID" value="MBELARI_LOCUS3906"/>
    <property type="gene ID" value="MBELARI_LOCUS3906"/>
</dbReference>
<evidence type="ECO:0000256" key="1">
    <source>
        <dbReference type="SAM" id="Coils"/>
    </source>
</evidence>
<evidence type="ECO:0000313" key="3">
    <source>
        <dbReference type="Proteomes" id="UP000887575"/>
    </source>
</evidence>
<dbReference type="AlphaFoldDB" id="A0AAF3FAF1"/>
<feature type="region of interest" description="Disordered" evidence="2">
    <location>
        <begin position="526"/>
        <end position="578"/>
    </location>
</feature>
<feature type="compositionally biased region" description="Low complexity" evidence="2">
    <location>
        <begin position="351"/>
        <end position="366"/>
    </location>
</feature>
<protein>
    <submittedName>
        <fullName evidence="4">Uncharacterized protein</fullName>
    </submittedName>
</protein>
<evidence type="ECO:0000313" key="4">
    <source>
        <dbReference type="WBParaSite" id="MBELARI_LOCUS3906"/>
    </source>
</evidence>
<reference evidence="4" key="1">
    <citation type="submission" date="2024-02" db="UniProtKB">
        <authorList>
            <consortium name="WormBaseParasite"/>
        </authorList>
    </citation>
    <scope>IDENTIFICATION</scope>
</reference>